<dbReference type="EMBL" id="JAFNEN010000201">
    <property type="protein sequence ID" value="KAG8189882.1"/>
    <property type="molecule type" value="Genomic_DNA"/>
</dbReference>
<reference evidence="1 2" key="1">
    <citation type="journal article" date="2022" name="Nat. Ecol. Evol.">
        <title>A masculinizing supergene underlies an exaggerated male reproductive morph in a spider.</title>
        <authorList>
            <person name="Hendrickx F."/>
            <person name="De Corte Z."/>
            <person name="Sonet G."/>
            <person name="Van Belleghem S.M."/>
            <person name="Kostlbacher S."/>
            <person name="Vangestel C."/>
        </authorList>
    </citation>
    <scope>NUCLEOTIDE SEQUENCE [LARGE SCALE GENOMIC DNA]</scope>
    <source>
        <strain evidence="1">W744_W776</strain>
    </source>
</reference>
<evidence type="ECO:0000313" key="1">
    <source>
        <dbReference type="EMBL" id="KAG8189882.1"/>
    </source>
</evidence>
<protein>
    <submittedName>
        <fullName evidence="1">Uncharacterized protein</fullName>
    </submittedName>
</protein>
<sequence>MEKLRRGIFNMHQWNLPDHFYLIVSQLCLQDVVQDGETKSLEFSSASVESSAVGSLLLLRSTFTVYFYL</sequence>
<comment type="caution">
    <text evidence="1">The sequence shown here is derived from an EMBL/GenBank/DDBJ whole genome shotgun (WGS) entry which is preliminary data.</text>
</comment>
<dbReference type="AlphaFoldDB" id="A0AAV6UZI9"/>
<keyword evidence="2" id="KW-1185">Reference proteome</keyword>
<proteinExistence type="predicted"/>
<organism evidence="1 2">
    <name type="scientific">Oedothorax gibbosus</name>
    <dbReference type="NCBI Taxonomy" id="931172"/>
    <lineage>
        <taxon>Eukaryota</taxon>
        <taxon>Metazoa</taxon>
        <taxon>Ecdysozoa</taxon>
        <taxon>Arthropoda</taxon>
        <taxon>Chelicerata</taxon>
        <taxon>Arachnida</taxon>
        <taxon>Araneae</taxon>
        <taxon>Araneomorphae</taxon>
        <taxon>Entelegynae</taxon>
        <taxon>Araneoidea</taxon>
        <taxon>Linyphiidae</taxon>
        <taxon>Erigoninae</taxon>
        <taxon>Oedothorax</taxon>
    </lineage>
</organism>
<name>A0AAV6UZI9_9ARAC</name>
<accession>A0AAV6UZI9</accession>
<dbReference type="Proteomes" id="UP000827092">
    <property type="component" value="Unassembled WGS sequence"/>
</dbReference>
<gene>
    <name evidence="1" type="ORF">JTE90_023384</name>
</gene>
<evidence type="ECO:0000313" key="2">
    <source>
        <dbReference type="Proteomes" id="UP000827092"/>
    </source>
</evidence>